<proteinExistence type="predicted"/>
<dbReference type="Proteomes" id="UP001611580">
    <property type="component" value="Unassembled WGS sequence"/>
</dbReference>
<gene>
    <name evidence="1" type="ORF">ACH47X_02645</name>
</gene>
<organism evidence="1 2">
    <name type="scientific">Promicromonospora kroppenstedtii</name>
    <dbReference type="NCBI Taxonomy" id="440482"/>
    <lineage>
        <taxon>Bacteria</taxon>
        <taxon>Bacillati</taxon>
        <taxon>Actinomycetota</taxon>
        <taxon>Actinomycetes</taxon>
        <taxon>Micrococcales</taxon>
        <taxon>Promicromonosporaceae</taxon>
        <taxon>Promicromonospora</taxon>
    </lineage>
</organism>
<dbReference type="EMBL" id="JBIRYI010000001">
    <property type="protein sequence ID" value="MFI2485776.1"/>
    <property type="molecule type" value="Genomic_DNA"/>
</dbReference>
<evidence type="ECO:0000313" key="1">
    <source>
        <dbReference type="EMBL" id="MFI2485776.1"/>
    </source>
</evidence>
<sequence>MTEQNTTAPAGGRADQTIELTGFELLSLLSIGEGDSARITRESLRLPEVPEGSALIGAGLSSLLVRKLATVDDAGVLTPQGKVLALTAVLNRATEWIEAAGVSGETNHVGLLVKSPDGAALIEPKPYGVWQALPVPAGDRLIDVASRYVRATYQDIRTLPFAGSIKVIAPAGDRAAAVRIGEDKAWEISSGPAERLPRPVPVEADPTFGVLAKALA</sequence>
<dbReference type="RefSeq" id="WP_397401116.1">
    <property type="nucleotide sequence ID" value="NZ_JBIRYI010000001.1"/>
</dbReference>
<accession>A0ABW7XE73</accession>
<protein>
    <submittedName>
        <fullName evidence="1">Uncharacterized protein</fullName>
    </submittedName>
</protein>
<comment type="caution">
    <text evidence="1">The sequence shown here is derived from an EMBL/GenBank/DDBJ whole genome shotgun (WGS) entry which is preliminary data.</text>
</comment>
<keyword evidence="2" id="KW-1185">Reference proteome</keyword>
<evidence type="ECO:0000313" key="2">
    <source>
        <dbReference type="Proteomes" id="UP001611580"/>
    </source>
</evidence>
<name>A0ABW7XE73_9MICO</name>
<reference evidence="1 2" key="1">
    <citation type="submission" date="2024-10" db="EMBL/GenBank/DDBJ databases">
        <title>The Natural Products Discovery Center: Release of the First 8490 Sequenced Strains for Exploring Actinobacteria Biosynthetic Diversity.</title>
        <authorList>
            <person name="Kalkreuter E."/>
            <person name="Kautsar S.A."/>
            <person name="Yang D."/>
            <person name="Bader C.D."/>
            <person name="Teijaro C.N."/>
            <person name="Fluegel L."/>
            <person name="Davis C.M."/>
            <person name="Simpson J.R."/>
            <person name="Lauterbach L."/>
            <person name="Steele A.D."/>
            <person name="Gui C."/>
            <person name="Meng S."/>
            <person name="Li G."/>
            <person name="Viehrig K."/>
            <person name="Ye F."/>
            <person name="Su P."/>
            <person name="Kiefer A.F."/>
            <person name="Nichols A."/>
            <person name="Cepeda A.J."/>
            <person name="Yan W."/>
            <person name="Fan B."/>
            <person name="Jiang Y."/>
            <person name="Adhikari A."/>
            <person name="Zheng C.-J."/>
            <person name="Schuster L."/>
            <person name="Cowan T.M."/>
            <person name="Smanski M.J."/>
            <person name="Chevrette M.G."/>
            <person name="De Carvalho L.P.S."/>
            <person name="Shen B."/>
        </authorList>
    </citation>
    <scope>NUCLEOTIDE SEQUENCE [LARGE SCALE GENOMIC DNA]</scope>
    <source>
        <strain evidence="1 2">NPDC019481</strain>
    </source>
</reference>